<keyword evidence="1" id="KW-1160">Virus entry into host cell</keyword>
<evidence type="ECO:0000256" key="2">
    <source>
        <dbReference type="ARBA" id="ARBA00035110"/>
    </source>
</evidence>
<organism evidence="3">
    <name type="scientific">Beihai levi-like virus 30</name>
    <dbReference type="NCBI Taxonomy" id="1922417"/>
    <lineage>
        <taxon>Viruses</taxon>
        <taxon>Riboviria</taxon>
    </lineage>
</organism>
<comment type="similarity">
    <text evidence="2">Belongs to the Leviviricetes maturation protein family.</text>
</comment>
<sequence>MLVTAAEAGDTIKMIRNVFVRLWNVFLDMYSAVKRLNLAATLDVLTSLWLEFRYGWRPLAGELGSIADELDRIKVKGIHSAYGTHKGDLPSTVLTRTATFPSNGGFTTWDVEFRPHGQYTIKTGFNYVNKQGSRNENFASIWGLDWQSLASTAWELVPFSFVVDFFLNIGSLLQARDVHDQVSSFNGFMTVIGNFKCKATPRNKTETKQVSLWDFLSSDMQTAIKRDARIRHLFVAADKIAERLFRDSNGQTAYTRRRIYDHSIGFYESSEFGRSFSHWEGSNGIDANYMRLYGQPRAEYLRSERFWGVQKIMPASQNFTLWKEFYQKYPGFGWSTGEFLTAMNLPYSSTPEITVEGFDTKGFLVGSTYYSLLGLANHFNEAIQLAFRECTMFKTEITDSNGRVLTDSDIYAIAKARQWSTIILSDVRWLSAEREEKSFTDEQADDMSYNFDMKLLQRTRRSEFESTFTSDVDLSSGQFADLGALSWTLISRLFENYRPAR</sequence>
<dbReference type="Pfam" id="PF03863">
    <property type="entry name" value="Phage_mat-A"/>
    <property type="match status" value="1"/>
</dbReference>
<name>A0A1L3KI87_9VIRU</name>
<evidence type="ECO:0000313" key="3">
    <source>
        <dbReference type="EMBL" id="APG77128.1"/>
    </source>
</evidence>
<keyword evidence="1" id="KW-0946">Virion</keyword>
<evidence type="ECO:0000256" key="1">
    <source>
        <dbReference type="ARBA" id="ARBA00023104"/>
    </source>
</evidence>
<protein>
    <submittedName>
        <fullName evidence="3">Uncharacterized protein</fullName>
    </submittedName>
</protein>
<dbReference type="InterPro" id="IPR005563">
    <property type="entry name" value="A_protein"/>
</dbReference>
<dbReference type="GO" id="GO:0039666">
    <property type="term" value="P:virion attachment to host cell pilus"/>
    <property type="evidence" value="ECO:0007669"/>
    <property type="project" value="UniProtKB-KW"/>
</dbReference>
<dbReference type="EMBL" id="KX883530">
    <property type="protein sequence ID" value="APG77128.1"/>
    <property type="molecule type" value="Genomic_RNA"/>
</dbReference>
<keyword evidence="1" id="KW-1161">Viral attachment to host cell</keyword>
<accession>A0A1L3KI87</accession>
<proteinExistence type="inferred from homology"/>
<keyword evidence="1" id="KW-0945">Host-virus interaction</keyword>
<reference evidence="3" key="1">
    <citation type="journal article" date="2016" name="Nature">
        <title>Redefining the invertebrate RNA virosphere.</title>
        <authorList>
            <person name="Shi M."/>
            <person name="Lin X.D."/>
            <person name="Tian J.H."/>
            <person name="Chen L.J."/>
            <person name="Chen X."/>
            <person name="Li C.X."/>
            <person name="Qin X.C."/>
            <person name="Li J."/>
            <person name="Cao J.P."/>
            <person name="Eden J.S."/>
            <person name="Buchmann J."/>
            <person name="Wang W."/>
            <person name="Xu J."/>
            <person name="Holmes E.C."/>
            <person name="Zhang Y.Z."/>
        </authorList>
    </citation>
    <scope>NUCLEOTIDE SEQUENCE</scope>
    <source>
        <strain evidence="3">HOU142311</strain>
    </source>
</reference>
<keyword evidence="1" id="KW-1175">Viral attachment to host cell pilus</keyword>